<organism evidence="2">
    <name type="scientific">Notodromas monacha</name>
    <dbReference type="NCBI Taxonomy" id="399045"/>
    <lineage>
        <taxon>Eukaryota</taxon>
        <taxon>Metazoa</taxon>
        <taxon>Ecdysozoa</taxon>
        <taxon>Arthropoda</taxon>
        <taxon>Crustacea</taxon>
        <taxon>Oligostraca</taxon>
        <taxon>Ostracoda</taxon>
        <taxon>Podocopa</taxon>
        <taxon>Podocopida</taxon>
        <taxon>Cypridocopina</taxon>
        <taxon>Cypridoidea</taxon>
        <taxon>Cyprididae</taxon>
        <taxon>Notodromas</taxon>
    </lineage>
</organism>
<gene>
    <name evidence="2" type="ORF">NMOB1V02_LOCUS12702</name>
</gene>
<reference evidence="2" key="1">
    <citation type="submission" date="2020-11" db="EMBL/GenBank/DDBJ databases">
        <authorList>
            <person name="Tran Van P."/>
        </authorList>
    </citation>
    <scope>NUCLEOTIDE SEQUENCE</scope>
</reference>
<dbReference type="EMBL" id="CAJPEX010011679">
    <property type="protein sequence ID" value="CAG0925252.1"/>
    <property type="molecule type" value="Genomic_DNA"/>
</dbReference>
<evidence type="ECO:0000313" key="2">
    <source>
        <dbReference type="EMBL" id="CAD7285100.1"/>
    </source>
</evidence>
<feature type="transmembrane region" description="Helical" evidence="1">
    <location>
        <begin position="126"/>
        <end position="146"/>
    </location>
</feature>
<keyword evidence="1" id="KW-1133">Transmembrane helix</keyword>
<evidence type="ECO:0000313" key="3">
    <source>
        <dbReference type="Proteomes" id="UP000678499"/>
    </source>
</evidence>
<dbReference type="OrthoDB" id="2162691at2759"/>
<protein>
    <submittedName>
        <fullName evidence="2">Uncharacterized protein</fullName>
    </submittedName>
</protein>
<accession>A0A7R9C307</accession>
<dbReference type="Proteomes" id="UP000678499">
    <property type="component" value="Unassembled WGS sequence"/>
</dbReference>
<sequence length="264" mass="29542">MQEYYEELKMAMLRVCTETRTGIARNRSITKSRLVLAKKTVGSGDGNESGDESASFLRKGLSSTTTIFKLMGKLAQRSTSRQGSVVSGLGPGLPDRSLEVVPDAEVSTLVARSPDLSPYTAVPSPGFLRVILVVLLSLMVCNVLLFNRLWALERNLTADRTNGVFARFVIPDFCEPLEDSDEVLRLFREQEKSHLEEVAHWRIVISNSAALLKEVEGSLTSLQERLVHHPQKMRRTADRLQWLMANVVEPEISVEDDNESDELR</sequence>
<dbReference type="EMBL" id="OA893716">
    <property type="protein sequence ID" value="CAD7285100.1"/>
    <property type="molecule type" value="Genomic_DNA"/>
</dbReference>
<dbReference type="AlphaFoldDB" id="A0A7R9C307"/>
<evidence type="ECO:0000256" key="1">
    <source>
        <dbReference type="SAM" id="Phobius"/>
    </source>
</evidence>
<keyword evidence="1" id="KW-0812">Transmembrane</keyword>
<proteinExistence type="predicted"/>
<keyword evidence="1" id="KW-0472">Membrane</keyword>
<keyword evidence="3" id="KW-1185">Reference proteome</keyword>
<name>A0A7R9C307_9CRUS</name>